<protein>
    <submittedName>
        <fullName evidence="1">Uncharacterized protein</fullName>
    </submittedName>
</protein>
<dbReference type="AlphaFoldDB" id="A0A8S9HX68"/>
<proteinExistence type="predicted"/>
<dbReference type="EMBL" id="QGKY02001250">
    <property type="protein sequence ID" value="KAF2562875.1"/>
    <property type="molecule type" value="Genomic_DNA"/>
</dbReference>
<reference evidence="1" key="1">
    <citation type="submission" date="2019-12" db="EMBL/GenBank/DDBJ databases">
        <title>Genome sequencing and annotation of Brassica cretica.</title>
        <authorList>
            <person name="Studholme D.J."/>
            <person name="Sarris P.F."/>
        </authorList>
    </citation>
    <scope>NUCLEOTIDE SEQUENCE</scope>
    <source>
        <strain evidence="1">PFS-102/07</strain>
        <tissue evidence="1">Leaf</tissue>
    </source>
</reference>
<name>A0A8S9HX68_BRACR</name>
<accession>A0A8S9HX68</accession>
<sequence>MMGRDQSDSRFRSDQLSSCFAVGALQLQKIQPVPFLGGVIAEECAPARKFCPLGHRNNHL</sequence>
<organism evidence="1">
    <name type="scientific">Brassica cretica</name>
    <name type="common">Mustard</name>
    <dbReference type="NCBI Taxonomy" id="69181"/>
    <lineage>
        <taxon>Eukaryota</taxon>
        <taxon>Viridiplantae</taxon>
        <taxon>Streptophyta</taxon>
        <taxon>Embryophyta</taxon>
        <taxon>Tracheophyta</taxon>
        <taxon>Spermatophyta</taxon>
        <taxon>Magnoliopsida</taxon>
        <taxon>eudicotyledons</taxon>
        <taxon>Gunneridae</taxon>
        <taxon>Pentapetalae</taxon>
        <taxon>rosids</taxon>
        <taxon>malvids</taxon>
        <taxon>Brassicales</taxon>
        <taxon>Brassicaceae</taxon>
        <taxon>Brassiceae</taxon>
        <taxon>Brassica</taxon>
    </lineage>
</organism>
<evidence type="ECO:0000313" key="1">
    <source>
        <dbReference type="EMBL" id="KAF2562875.1"/>
    </source>
</evidence>
<comment type="caution">
    <text evidence="1">The sequence shown here is derived from an EMBL/GenBank/DDBJ whole genome shotgun (WGS) entry which is preliminary data.</text>
</comment>
<gene>
    <name evidence="1" type="ORF">F2Q70_00015403</name>
</gene>